<sequence>MLSNLKAEMVRRGISATDIGRVISKTERSTRDKISERFSFTIDEARQIRDAYFPGMDLDFLFKSGEK</sequence>
<dbReference type="EMBL" id="DVFN01000051">
    <property type="protein sequence ID" value="HIQ69354.1"/>
    <property type="molecule type" value="Genomic_DNA"/>
</dbReference>
<dbReference type="Proteomes" id="UP000886874">
    <property type="component" value="Unassembled WGS sequence"/>
</dbReference>
<name>A0A9D0Z5H2_9FIRM</name>
<evidence type="ECO:0000313" key="1">
    <source>
        <dbReference type="EMBL" id="HIQ69354.1"/>
    </source>
</evidence>
<comment type="caution">
    <text evidence="1">The sequence shown here is derived from an EMBL/GenBank/DDBJ whole genome shotgun (WGS) entry which is preliminary data.</text>
</comment>
<organism evidence="1 2">
    <name type="scientific">Candidatus Avoscillospira stercorigallinarum</name>
    <dbReference type="NCBI Taxonomy" id="2840708"/>
    <lineage>
        <taxon>Bacteria</taxon>
        <taxon>Bacillati</taxon>
        <taxon>Bacillota</taxon>
        <taxon>Clostridia</taxon>
        <taxon>Eubacteriales</taxon>
        <taxon>Oscillospiraceae</taxon>
        <taxon>Oscillospiraceae incertae sedis</taxon>
        <taxon>Candidatus Avoscillospira</taxon>
    </lineage>
</organism>
<gene>
    <name evidence="1" type="ORF">IAA67_03370</name>
</gene>
<proteinExistence type="predicted"/>
<reference evidence="1" key="2">
    <citation type="journal article" date="2021" name="PeerJ">
        <title>Extensive microbial diversity within the chicken gut microbiome revealed by metagenomics and culture.</title>
        <authorList>
            <person name="Gilroy R."/>
            <person name="Ravi A."/>
            <person name="Getino M."/>
            <person name="Pursley I."/>
            <person name="Horton D.L."/>
            <person name="Alikhan N.F."/>
            <person name="Baker D."/>
            <person name="Gharbi K."/>
            <person name="Hall N."/>
            <person name="Watson M."/>
            <person name="Adriaenssens E.M."/>
            <person name="Foster-Nyarko E."/>
            <person name="Jarju S."/>
            <person name="Secka A."/>
            <person name="Antonio M."/>
            <person name="Oren A."/>
            <person name="Chaudhuri R.R."/>
            <person name="La Ragione R."/>
            <person name="Hildebrand F."/>
            <person name="Pallen M.J."/>
        </authorList>
    </citation>
    <scope>NUCLEOTIDE SEQUENCE</scope>
    <source>
        <strain evidence="1">ChiSjej2B20-13462</strain>
    </source>
</reference>
<dbReference type="AlphaFoldDB" id="A0A9D0Z5H2"/>
<evidence type="ECO:0000313" key="2">
    <source>
        <dbReference type="Proteomes" id="UP000886874"/>
    </source>
</evidence>
<reference evidence="1" key="1">
    <citation type="submission" date="2020-10" db="EMBL/GenBank/DDBJ databases">
        <authorList>
            <person name="Gilroy R."/>
        </authorList>
    </citation>
    <scope>NUCLEOTIDE SEQUENCE</scope>
    <source>
        <strain evidence="1">ChiSjej2B20-13462</strain>
    </source>
</reference>
<protein>
    <submittedName>
        <fullName evidence="1">XRE family transcriptional regulator</fullName>
    </submittedName>
</protein>
<accession>A0A9D0Z5H2</accession>